<dbReference type="Proteomes" id="UP000023152">
    <property type="component" value="Unassembled WGS sequence"/>
</dbReference>
<dbReference type="EMBL" id="ASPP01000576">
    <property type="protein sequence ID" value="ETO36528.1"/>
    <property type="molecule type" value="Genomic_DNA"/>
</dbReference>
<dbReference type="AlphaFoldDB" id="X6PEJ5"/>
<proteinExistence type="predicted"/>
<accession>X6PEJ5</accession>
<protein>
    <submittedName>
        <fullName evidence="2">Uncharacterized protein</fullName>
    </submittedName>
</protein>
<evidence type="ECO:0000256" key="1">
    <source>
        <dbReference type="SAM" id="MobiDB-lite"/>
    </source>
</evidence>
<name>X6PEJ5_RETFI</name>
<feature type="compositionally biased region" description="Basic and acidic residues" evidence="1">
    <location>
        <begin position="74"/>
        <end position="83"/>
    </location>
</feature>
<evidence type="ECO:0000313" key="2">
    <source>
        <dbReference type="EMBL" id="ETO36528.1"/>
    </source>
</evidence>
<evidence type="ECO:0000313" key="3">
    <source>
        <dbReference type="Proteomes" id="UP000023152"/>
    </source>
</evidence>
<gene>
    <name evidence="2" type="ORF">RFI_00534</name>
</gene>
<reference evidence="2 3" key="1">
    <citation type="journal article" date="2013" name="Curr. Biol.">
        <title>The Genome of the Foraminiferan Reticulomyxa filosa.</title>
        <authorList>
            <person name="Glockner G."/>
            <person name="Hulsmann N."/>
            <person name="Schleicher M."/>
            <person name="Noegel A.A."/>
            <person name="Eichinger L."/>
            <person name="Gallinger C."/>
            <person name="Pawlowski J."/>
            <person name="Sierra R."/>
            <person name="Euteneuer U."/>
            <person name="Pillet L."/>
            <person name="Moustafa A."/>
            <person name="Platzer M."/>
            <person name="Groth M."/>
            <person name="Szafranski K."/>
            <person name="Schliwa M."/>
        </authorList>
    </citation>
    <scope>NUCLEOTIDE SEQUENCE [LARGE SCALE GENOMIC DNA]</scope>
</reference>
<organism evidence="2 3">
    <name type="scientific">Reticulomyxa filosa</name>
    <dbReference type="NCBI Taxonomy" id="46433"/>
    <lineage>
        <taxon>Eukaryota</taxon>
        <taxon>Sar</taxon>
        <taxon>Rhizaria</taxon>
        <taxon>Retaria</taxon>
        <taxon>Foraminifera</taxon>
        <taxon>Monothalamids</taxon>
        <taxon>Reticulomyxidae</taxon>
        <taxon>Reticulomyxa</taxon>
    </lineage>
</organism>
<keyword evidence="3" id="KW-1185">Reference proteome</keyword>
<feature type="compositionally biased region" description="Acidic residues" evidence="1">
    <location>
        <begin position="61"/>
        <end position="73"/>
    </location>
</feature>
<comment type="caution">
    <text evidence="2">The sequence shown here is derived from an EMBL/GenBank/DDBJ whole genome shotgun (WGS) entry which is preliminary data.</text>
</comment>
<sequence length="83" mass="9562">MTFQNTLPSPLKDCVAILSEDNTCVHIIGGENDKECMSTHMKTEVCEWLSEKGIELKVEKENEEEESEEEEKDSDNKIVKKRM</sequence>
<feature type="region of interest" description="Disordered" evidence="1">
    <location>
        <begin position="57"/>
        <end position="83"/>
    </location>
</feature>